<dbReference type="Proteomes" id="UP000261055">
    <property type="component" value="Unassembled WGS sequence"/>
</dbReference>
<gene>
    <name evidence="1" type="ORF">DXB12_08545</name>
</gene>
<sequence>MTKRKTAKKTQTLKAQTAGKQKLKTQVAESRNSDDFIMFPTVDFCFKELMQNEKVRKGIISSILSVDPKDIEQTILLPTILRKEYEEDKYGVLDVLVQLKDGRQIDFEMQVEAFDFWEKRVIFYLSKMITDQIHEGDGYDKIQKCIHVSILDFNYIEGDNKWYRKVTFCDTTDGKIYTDLMEIQLLELRKLPPEDQNEEGIIRWMRFFKAKNRKEFQKMAEQDEYIGEAYKELEKISADKEKRLEYETRLKYRRDKHAALHYATRVGREEGEKRINELNQYLIEQGRLEDLTRATLDSVYQKQLLQELKNHI</sequence>
<evidence type="ECO:0000313" key="1">
    <source>
        <dbReference type="EMBL" id="RGO50355.1"/>
    </source>
</evidence>
<organism evidence="1 2">
    <name type="scientific">Dorea formicigenerans</name>
    <dbReference type="NCBI Taxonomy" id="39486"/>
    <lineage>
        <taxon>Bacteria</taxon>
        <taxon>Bacillati</taxon>
        <taxon>Bacillota</taxon>
        <taxon>Clostridia</taxon>
        <taxon>Lachnospirales</taxon>
        <taxon>Lachnospiraceae</taxon>
        <taxon>Dorea</taxon>
    </lineage>
</organism>
<dbReference type="Pfam" id="PF12784">
    <property type="entry name" value="PDDEXK_2"/>
    <property type="match status" value="1"/>
</dbReference>
<accession>A0A3E5GRZ9</accession>
<dbReference type="PANTHER" id="PTHR41317">
    <property type="entry name" value="PD-(D_E)XK NUCLEASE FAMILY TRANSPOSASE"/>
    <property type="match status" value="1"/>
</dbReference>
<name>A0A3E5GRZ9_9FIRM</name>
<dbReference type="AlphaFoldDB" id="A0A3E5GRZ9"/>
<protein>
    <submittedName>
        <fullName evidence="1">Rpn family recombination-promoting nuclease/putative transposase</fullName>
    </submittedName>
</protein>
<dbReference type="RefSeq" id="WP_117613541.1">
    <property type="nucleotide sequence ID" value="NZ_QSVQ01000009.1"/>
</dbReference>
<evidence type="ECO:0000313" key="2">
    <source>
        <dbReference type="Proteomes" id="UP000261055"/>
    </source>
</evidence>
<dbReference type="EMBL" id="QSVQ01000009">
    <property type="protein sequence ID" value="RGO50355.1"/>
    <property type="molecule type" value="Genomic_DNA"/>
</dbReference>
<dbReference type="PANTHER" id="PTHR41317:SF1">
    <property type="entry name" value="PD-(D_E)XK NUCLEASE FAMILY TRANSPOSASE"/>
    <property type="match status" value="1"/>
</dbReference>
<dbReference type="NCBIfam" id="TIGR01784">
    <property type="entry name" value="T_den_put_tspse"/>
    <property type="match status" value="1"/>
</dbReference>
<dbReference type="InterPro" id="IPR010106">
    <property type="entry name" value="RpnA"/>
</dbReference>
<reference evidence="1 2" key="1">
    <citation type="submission" date="2018-08" db="EMBL/GenBank/DDBJ databases">
        <title>A genome reference for cultivated species of the human gut microbiota.</title>
        <authorList>
            <person name="Zou Y."/>
            <person name="Xue W."/>
            <person name="Luo G."/>
        </authorList>
    </citation>
    <scope>NUCLEOTIDE SEQUENCE [LARGE SCALE GENOMIC DNA]</scope>
    <source>
        <strain evidence="1 2">OM02-12</strain>
    </source>
</reference>
<proteinExistence type="predicted"/>
<keyword evidence="2" id="KW-1185">Reference proteome</keyword>
<comment type="caution">
    <text evidence="1">The sequence shown here is derived from an EMBL/GenBank/DDBJ whole genome shotgun (WGS) entry which is preliminary data.</text>
</comment>